<dbReference type="GO" id="GO:0003941">
    <property type="term" value="F:L-serine ammonia-lyase activity"/>
    <property type="evidence" value="ECO:0007669"/>
    <property type="project" value="UniProtKB-EC"/>
</dbReference>
<gene>
    <name evidence="13" type="ORF">SAMN05421508_103411</name>
</gene>
<evidence type="ECO:0000256" key="11">
    <source>
        <dbReference type="ARBA" id="ARBA00049406"/>
    </source>
</evidence>
<keyword evidence="8 13" id="KW-0456">Lyase</keyword>
<dbReference type="PROSITE" id="PS51671">
    <property type="entry name" value="ACT"/>
    <property type="match status" value="1"/>
</dbReference>
<keyword evidence="6" id="KW-0412">Isoleucine biosynthesis</keyword>
<dbReference type="InterPro" id="IPR002912">
    <property type="entry name" value="ACT_dom"/>
</dbReference>
<dbReference type="GO" id="GO:0004794">
    <property type="term" value="F:threonine deaminase activity"/>
    <property type="evidence" value="ECO:0007669"/>
    <property type="project" value="UniProtKB-EC"/>
</dbReference>
<dbReference type="GO" id="GO:0006567">
    <property type="term" value="P:L-threonine catabolic process"/>
    <property type="evidence" value="ECO:0007669"/>
    <property type="project" value="InterPro"/>
</dbReference>
<dbReference type="InterPro" id="IPR045865">
    <property type="entry name" value="ACT-like_dom_sf"/>
</dbReference>
<keyword evidence="7" id="KW-0663">Pyridoxal phosphate</keyword>
<comment type="function">
    <text evidence="9">Catalyzes the anaerobic formation of alpha-ketobutyrate and ammonia from threonine in a two-step reaction. The first step involved a dehydration of threonine and a production of enamine intermediates (aminocrotonate), which tautomerizes to its imine form (iminobutyrate). Both intermediates are unstable and short-lived. The second step is the nonenzymatic hydrolysis of the enamine/imine intermediates to form 2-ketobutyrate and free ammonia. In the low water environment of the cell, the second step is accelerated by RidA. TdcB also dehydrates serine to yield pyruvate via analogous enamine/imine intermediates.</text>
</comment>
<evidence type="ECO:0000256" key="8">
    <source>
        <dbReference type="ARBA" id="ARBA00023239"/>
    </source>
</evidence>
<reference evidence="13 14" key="1">
    <citation type="submission" date="2017-09" db="EMBL/GenBank/DDBJ databases">
        <authorList>
            <person name="Ehlers B."/>
            <person name="Leendertz F.H."/>
        </authorList>
    </citation>
    <scope>NUCLEOTIDE SEQUENCE [LARGE SCALE GENOMIC DNA]</scope>
    <source>
        <strain evidence="13 14">USBA 140</strain>
    </source>
</reference>
<comment type="similarity">
    <text evidence="3">Belongs to the serine/threonine dehydratase family.</text>
</comment>
<dbReference type="EC" id="4.3.1.19" evidence="5"/>
<dbReference type="EMBL" id="OCNJ01000003">
    <property type="protein sequence ID" value="SOD94213.1"/>
    <property type="molecule type" value="Genomic_DNA"/>
</dbReference>
<dbReference type="Gene3D" id="3.30.70.260">
    <property type="match status" value="1"/>
</dbReference>
<dbReference type="NCBIfam" id="NF005600">
    <property type="entry name" value="PRK07334.1"/>
    <property type="match status" value="1"/>
</dbReference>
<evidence type="ECO:0000256" key="2">
    <source>
        <dbReference type="ARBA" id="ARBA00004810"/>
    </source>
</evidence>
<dbReference type="SUPFAM" id="SSF53686">
    <property type="entry name" value="Tryptophan synthase beta subunit-like PLP-dependent enzymes"/>
    <property type="match status" value="1"/>
</dbReference>
<comment type="catalytic activity">
    <reaction evidence="11">
        <text>L-serine = pyruvate + NH4(+)</text>
        <dbReference type="Rhea" id="RHEA:19169"/>
        <dbReference type="ChEBI" id="CHEBI:15361"/>
        <dbReference type="ChEBI" id="CHEBI:28938"/>
        <dbReference type="ChEBI" id="CHEBI:33384"/>
        <dbReference type="EC" id="4.3.1.17"/>
    </reaction>
</comment>
<evidence type="ECO:0000256" key="5">
    <source>
        <dbReference type="ARBA" id="ARBA00012096"/>
    </source>
</evidence>
<dbReference type="EC" id="4.3.1.17" evidence="4"/>
<evidence type="ECO:0000313" key="14">
    <source>
        <dbReference type="Proteomes" id="UP000219621"/>
    </source>
</evidence>
<dbReference type="GO" id="GO:0030170">
    <property type="term" value="F:pyridoxal phosphate binding"/>
    <property type="evidence" value="ECO:0007669"/>
    <property type="project" value="InterPro"/>
</dbReference>
<sequence length="421" mass="44142">MTTETTATPPGPAPVTVGLDDIRAAATALAGAIVRTPTVDSFTLSRLFRCELTLKLENLQVTGSFKARGALIKLLTLSEAQRARGVVAMSAGNHAQGVAYHAGRLGIPATIVMPMETPFTKVRLTEQWGATVVLEGETLDEAREHARMLADRDGLTFVHPFDDPAIVAGQGTVGLEMLEDRPAPQDVVVPIGGGGLMSGVATVVKALAPQTRIIGVQVASYAGYSLHRSGGGKPGGGQTLAEGIAVKAPGGLTAAIMDGLVDEVVVVDEPALERAVQLLMEEQHVVVEGAGAAPLAAVLSRPDLFEGRTATLVVSGGNIDSQILASILLRGMARAGRMVKLRVEIPDRPGVLAKVAEVIGRGGGNIIEIYHHRLFLDVPLKRTDVDAVIEATDAPHVHRIIENLNKAGFPTRLLSTMGQEK</sequence>
<dbReference type="NCBIfam" id="TIGR01127">
    <property type="entry name" value="ilvA_1Cterm"/>
    <property type="match status" value="1"/>
</dbReference>
<evidence type="ECO:0000256" key="1">
    <source>
        <dbReference type="ARBA" id="ARBA00001933"/>
    </source>
</evidence>
<proteinExistence type="inferred from homology"/>
<dbReference type="AlphaFoldDB" id="A0A286GFB0"/>
<dbReference type="InterPro" id="IPR036052">
    <property type="entry name" value="TrpB-like_PALP_sf"/>
</dbReference>
<evidence type="ECO:0000256" key="6">
    <source>
        <dbReference type="ARBA" id="ARBA00022624"/>
    </source>
</evidence>
<dbReference type="InterPro" id="IPR000634">
    <property type="entry name" value="Ser/Thr_deHydtase_PyrdxlP-BS"/>
</dbReference>
<accession>A0A286GFB0</accession>
<evidence type="ECO:0000259" key="12">
    <source>
        <dbReference type="PROSITE" id="PS51671"/>
    </source>
</evidence>
<comment type="cofactor">
    <cofactor evidence="1">
        <name>pyridoxal 5'-phosphate</name>
        <dbReference type="ChEBI" id="CHEBI:597326"/>
    </cofactor>
</comment>
<comment type="pathway">
    <text evidence="2">Amino-acid biosynthesis; L-isoleucine biosynthesis; 2-oxobutanoate from L-threonine: step 1/1.</text>
</comment>
<dbReference type="GO" id="GO:0006565">
    <property type="term" value="P:L-serine catabolic process"/>
    <property type="evidence" value="ECO:0007669"/>
    <property type="project" value="TreeGrafter"/>
</dbReference>
<dbReference type="Pfam" id="PF01842">
    <property type="entry name" value="ACT"/>
    <property type="match status" value="1"/>
</dbReference>
<organism evidence="13 14">
    <name type="scientific">Caenispirillum bisanense</name>
    <dbReference type="NCBI Taxonomy" id="414052"/>
    <lineage>
        <taxon>Bacteria</taxon>
        <taxon>Pseudomonadati</taxon>
        <taxon>Pseudomonadota</taxon>
        <taxon>Alphaproteobacteria</taxon>
        <taxon>Rhodospirillales</taxon>
        <taxon>Novispirillaceae</taxon>
        <taxon>Caenispirillum</taxon>
    </lineage>
</organism>
<dbReference type="InterPro" id="IPR001926">
    <property type="entry name" value="TrpB-like_PALP"/>
</dbReference>
<dbReference type="CDD" id="cd04886">
    <property type="entry name" value="ACT_ThrD-II-like"/>
    <property type="match status" value="1"/>
</dbReference>
<evidence type="ECO:0000256" key="7">
    <source>
        <dbReference type="ARBA" id="ARBA00022898"/>
    </source>
</evidence>
<dbReference type="PANTHER" id="PTHR48078">
    <property type="entry name" value="THREONINE DEHYDRATASE, MITOCHONDRIAL-RELATED"/>
    <property type="match status" value="1"/>
</dbReference>
<dbReference type="PROSITE" id="PS00165">
    <property type="entry name" value="DEHYDRATASE_SER_THR"/>
    <property type="match status" value="1"/>
</dbReference>
<dbReference type="FunFam" id="3.40.50.1100:FF:000005">
    <property type="entry name" value="Threonine dehydratase catabolic"/>
    <property type="match status" value="1"/>
</dbReference>
<dbReference type="UniPathway" id="UPA00047">
    <property type="reaction ID" value="UER00054"/>
</dbReference>
<dbReference type="InterPro" id="IPR050147">
    <property type="entry name" value="Ser/Thr_Dehydratase"/>
</dbReference>
<evidence type="ECO:0000256" key="4">
    <source>
        <dbReference type="ARBA" id="ARBA00012093"/>
    </source>
</evidence>
<dbReference type="SUPFAM" id="SSF55021">
    <property type="entry name" value="ACT-like"/>
    <property type="match status" value="1"/>
</dbReference>
<dbReference type="Gene3D" id="3.40.50.1100">
    <property type="match status" value="2"/>
</dbReference>
<dbReference type="Proteomes" id="UP000219621">
    <property type="component" value="Unassembled WGS sequence"/>
</dbReference>
<dbReference type="InterPro" id="IPR044561">
    <property type="entry name" value="ACT_ThrD-II-like"/>
</dbReference>
<keyword evidence="6" id="KW-0028">Amino-acid biosynthesis</keyword>
<evidence type="ECO:0000256" key="9">
    <source>
        <dbReference type="ARBA" id="ARBA00025594"/>
    </source>
</evidence>
<name>A0A286GFB0_9PROT</name>
<feature type="domain" description="ACT" evidence="12">
    <location>
        <begin position="340"/>
        <end position="419"/>
    </location>
</feature>
<evidence type="ECO:0000313" key="13">
    <source>
        <dbReference type="EMBL" id="SOD94213.1"/>
    </source>
</evidence>
<dbReference type="GO" id="GO:0009097">
    <property type="term" value="P:isoleucine biosynthetic process"/>
    <property type="evidence" value="ECO:0007669"/>
    <property type="project" value="UniProtKB-UniPathway"/>
</dbReference>
<keyword evidence="6" id="KW-0100">Branched-chain amino acid biosynthesis</keyword>
<dbReference type="OrthoDB" id="9811476at2"/>
<dbReference type="RefSeq" id="WP_097278858.1">
    <property type="nucleotide sequence ID" value="NZ_OCNJ01000003.1"/>
</dbReference>
<dbReference type="PANTHER" id="PTHR48078:SF6">
    <property type="entry name" value="L-THREONINE DEHYDRATASE CATABOLIC TDCB"/>
    <property type="match status" value="1"/>
</dbReference>
<evidence type="ECO:0000256" key="3">
    <source>
        <dbReference type="ARBA" id="ARBA00010869"/>
    </source>
</evidence>
<dbReference type="Pfam" id="PF00291">
    <property type="entry name" value="PALP"/>
    <property type="match status" value="1"/>
</dbReference>
<dbReference type="InterPro" id="IPR005789">
    <property type="entry name" value="Thr_deHydtase_catblc"/>
</dbReference>
<dbReference type="CDD" id="cd01562">
    <property type="entry name" value="Thr-dehyd"/>
    <property type="match status" value="1"/>
</dbReference>
<evidence type="ECO:0000256" key="10">
    <source>
        <dbReference type="ARBA" id="ARBA00031418"/>
    </source>
</evidence>
<keyword evidence="14" id="KW-1185">Reference proteome</keyword>
<protein>
    <recommendedName>
        <fullName evidence="10">L-serine dehydratase</fullName>
        <ecNumber evidence="4">4.3.1.17</ecNumber>
        <ecNumber evidence="5">4.3.1.19</ecNumber>
    </recommendedName>
</protein>